<keyword evidence="5" id="KW-1185">Reference proteome</keyword>
<dbReference type="PANTHER" id="PTHR10545">
    <property type="entry name" value="DIAMINE N-ACETYLTRANSFERASE"/>
    <property type="match status" value="1"/>
</dbReference>
<dbReference type="OrthoDB" id="9792929at2"/>
<dbReference type="InterPro" id="IPR000182">
    <property type="entry name" value="GNAT_dom"/>
</dbReference>
<organism evidence="4 5">
    <name type="scientific">Eubacterium ruminantium</name>
    <dbReference type="NCBI Taxonomy" id="42322"/>
    <lineage>
        <taxon>Bacteria</taxon>
        <taxon>Bacillati</taxon>
        <taxon>Bacillota</taxon>
        <taxon>Clostridia</taxon>
        <taxon>Eubacteriales</taxon>
        <taxon>Eubacteriaceae</taxon>
        <taxon>Eubacterium</taxon>
    </lineage>
</organism>
<evidence type="ECO:0000256" key="1">
    <source>
        <dbReference type="ARBA" id="ARBA00022679"/>
    </source>
</evidence>
<dbReference type="InterPro" id="IPR016181">
    <property type="entry name" value="Acyl_CoA_acyltransferase"/>
</dbReference>
<evidence type="ECO:0000313" key="5">
    <source>
        <dbReference type="Proteomes" id="UP000189857"/>
    </source>
</evidence>
<dbReference type="PROSITE" id="PS51186">
    <property type="entry name" value="GNAT"/>
    <property type="match status" value="1"/>
</dbReference>
<dbReference type="SUPFAM" id="SSF55729">
    <property type="entry name" value="Acyl-CoA N-acyltransferases (Nat)"/>
    <property type="match status" value="1"/>
</dbReference>
<dbReference type="PANTHER" id="PTHR10545:SF29">
    <property type="entry name" value="GH14572P-RELATED"/>
    <property type="match status" value="1"/>
</dbReference>
<dbReference type="GO" id="GO:0005840">
    <property type="term" value="C:ribosome"/>
    <property type="evidence" value="ECO:0007669"/>
    <property type="project" value="UniProtKB-KW"/>
</dbReference>
<dbReference type="AlphaFoldDB" id="A0A1T4NX83"/>
<gene>
    <name evidence="4" type="ORF">SAMN02745110_01745</name>
</gene>
<dbReference type="Pfam" id="PF00583">
    <property type="entry name" value="Acetyltransf_1"/>
    <property type="match status" value="1"/>
</dbReference>
<keyword evidence="2" id="KW-0012">Acyltransferase</keyword>
<name>A0A1T4NX83_9FIRM</name>
<feature type="domain" description="N-acetyltransferase" evidence="3">
    <location>
        <begin position="1"/>
        <end position="144"/>
    </location>
</feature>
<evidence type="ECO:0000259" key="3">
    <source>
        <dbReference type="PROSITE" id="PS51186"/>
    </source>
</evidence>
<proteinExistence type="predicted"/>
<protein>
    <submittedName>
        <fullName evidence="4">Ribosomal protein S18 acetylase RimI</fullName>
    </submittedName>
</protein>
<reference evidence="4 5" key="1">
    <citation type="submission" date="2017-02" db="EMBL/GenBank/DDBJ databases">
        <authorList>
            <person name="Peterson S.W."/>
        </authorList>
    </citation>
    <scope>NUCLEOTIDE SEQUENCE [LARGE SCALE GENOMIC DNA]</scope>
    <source>
        <strain evidence="4 5">ATCC 17233</strain>
    </source>
</reference>
<evidence type="ECO:0000313" key="4">
    <source>
        <dbReference type="EMBL" id="SJZ83839.1"/>
    </source>
</evidence>
<dbReference type="Proteomes" id="UP000189857">
    <property type="component" value="Unassembled WGS sequence"/>
</dbReference>
<dbReference type="RefSeq" id="WP_078787573.1">
    <property type="nucleotide sequence ID" value="NZ_FMTO01000009.1"/>
</dbReference>
<dbReference type="InterPro" id="IPR051016">
    <property type="entry name" value="Diverse_Substrate_AcTransf"/>
</dbReference>
<dbReference type="CDD" id="cd04301">
    <property type="entry name" value="NAT_SF"/>
    <property type="match status" value="1"/>
</dbReference>
<evidence type="ECO:0000256" key="2">
    <source>
        <dbReference type="ARBA" id="ARBA00023315"/>
    </source>
</evidence>
<dbReference type="GO" id="GO:0008080">
    <property type="term" value="F:N-acetyltransferase activity"/>
    <property type="evidence" value="ECO:0007669"/>
    <property type="project" value="UniProtKB-ARBA"/>
</dbReference>
<dbReference type="Gene3D" id="3.40.630.30">
    <property type="match status" value="1"/>
</dbReference>
<keyword evidence="4" id="KW-0689">Ribosomal protein</keyword>
<keyword evidence="1" id="KW-0808">Transferase</keyword>
<accession>A0A1T4NX83</accession>
<sequence length="144" mass="17217">MTRLADISDIKSIIPLLMEYRKFYGIKEQNIEEVERFLHNRITNNESIIFITFDDETPVGFIQLYPSFSTVSLKRQWHLNDLYVRPEYRRKGYASALMSAAKKYFYDRAKGFTLITEKTNTTAKAFYNANGWKTDEYDFYTFFY</sequence>
<keyword evidence="4" id="KW-0687">Ribonucleoprotein</keyword>
<dbReference type="EMBL" id="FUXA01000010">
    <property type="protein sequence ID" value="SJZ83839.1"/>
    <property type="molecule type" value="Genomic_DNA"/>
</dbReference>